<reference evidence="1" key="1">
    <citation type="submission" date="2014-09" db="EMBL/GenBank/DDBJ databases">
        <authorList>
            <person name="Magalhaes I.L.F."/>
            <person name="Oliveira U."/>
            <person name="Santos F.R."/>
            <person name="Vidigal T.H.D.A."/>
            <person name="Brescovit A.D."/>
            <person name="Santos A.J."/>
        </authorList>
    </citation>
    <scope>NUCLEOTIDE SEQUENCE</scope>
    <source>
        <tissue evidence="1">Shoot tissue taken approximately 20 cm above the soil surface</tissue>
    </source>
</reference>
<name>A0A0A8ZF77_ARUDO</name>
<organism evidence="1">
    <name type="scientific">Arundo donax</name>
    <name type="common">Giant reed</name>
    <name type="synonym">Donax arundinaceus</name>
    <dbReference type="NCBI Taxonomy" id="35708"/>
    <lineage>
        <taxon>Eukaryota</taxon>
        <taxon>Viridiplantae</taxon>
        <taxon>Streptophyta</taxon>
        <taxon>Embryophyta</taxon>
        <taxon>Tracheophyta</taxon>
        <taxon>Spermatophyta</taxon>
        <taxon>Magnoliopsida</taxon>
        <taxon>Liliopsida</taxon>
        <taxon>Poales</taxon>
        <taxon>Poaceae</taxon>
        <taxon>PACMAD clade</taxon>
        <taxon>Arundinoideae</taxon>
        <taxon>Arundineae</taxon>
        <taxon>Arundo</taxon>
    </lineage>
</organism>
<protein>
    <submittedName>
        <fullName evidence="1">Uncharacterized protein</fullName>
    </submittedName>
</protein>
<accession>A0A0A8ZF77</accession>
<reference evidence="1" key="2">
    <citation type="journal article" date="2015" name="Data Brief">
        <title>Shoot transcriptome of the giant reed, Arundo donax.</title>
        <authorList>
            <person name="Barrero R.A."/>
            <person name="Guerrero F.D."/>
            <person name="Moolhuijzen P."/>
            <person name="Goolsby J.A."/>
            <person name="Tidwell J."/>
            <person name="Bellgard S.E."/>
            <person name="Bellgard M.I."/>
        </authorList>
    </citation>
    <scope>NUCLEOTIDE SEQUENCE</scope>
    <source>
        <tissue evidence="1">Shoot tissue taken approximately 20 cm above the soil surface</tissue>
    </source>
</reference>
<dbReference type="EMBL" id="GBRH01262490">
    <property type="protein sequence ID" value="JAD35405.1"/>
    <property type="molecule type" value="Transcribed_RNA"/>
</dbReference>
<dbReference type="AlphaFoldDB" id="A0A0A8ZF77"/>
<sequence>MLVLAFQGARSFVHDLHLHFKHANMFSSFLTSVCSSWSL</sequence>
<proteinExistence type="predicted"/>
<evidence type="ECO:0000313" key="1">
    <source>
        <dbReference type="EMBL" id="JAD35405.1"/>
    </source>
</evidence>